<gene>
    <name evidence="3" type="ORF">M422DRAFT_266009</name>
</gene>
<name>A0A0C9V447_SPHS4</name>
<organism evidence="3 4">
    <name type="scientific">Sphaerobolus stellatus (strain SS14)</name>
    <dbReference type="NCBI Taxonomy" id="990650"/>
    <lineage>
        <taxon>Eukaryota</taxon>
        <taxon>Fungi</taxon>
        <taxon>Dikarya</taxon>
        <taxon>Basidiomycota</taxon>
        <taxon>Agaricomycotina</taxon>
        <taxon>Agaricomycetes</taxon>
        <taxon>Phallomycetidae</taxon>
        <taxon>Geastrales</taxon>
        <taxon>Sphaerobolaceae</taxon>
        <taxon>Sphaerobolus</taxon>
    </lineage>
</organism>
<keyword evidence="4" id="KW-1185">Reference proteome</keyword>
<protein>
    <recommendedName>
        <fullName evidence="2">DDE-1 domain-containing protein</fullName>
    </recommendedName>
</protein>
<dbReference type="HOGENOM" id="CLU_484109_0_0_1"/>
<dbReference type="InterPro" id="IPR050863">
    <property type="entry name" value="CenT-Element_Derived"/>
</dbReference>
<dbReference type="AlphaFoldDB" id="A0A0C9V447"/>
<dbReference type="GO" id="GO:0005634">
    <property type="term" value="C:nucleus"/>
    <property type="evidence" value="ECO:0007669"/>
    <property type="project" value="TreeGrafter"/>
</dbReference>
<feature type="region of interest" description="Disordered" evidence="1">
    <location>
        <begin position="1"/>
        <end position="22"/>
    </location>
</feature>
<dbReference type="GO" id="GO:0003677">
    <property type="term" value="F:DNA binding"/>
    <property type="evidence" value="ECO:0007669"/>
    <property type="project" value="TreeGrafter"/>
</dbReference>
<evidence type="ECO:0000259" key="2">
    <source>
        <dbReference type="Pfam" id="PF03184"/>
    </source>
</evidence>
<accession>A0A0C9V447</accession>
<reference evidence="3 4" key="1">
    <citation type="submission" date="2014-06" db="EMBL/GenBank/DDBJ databases">
        <title>Evolutionary Origins and Diversification of the Mycorrhizal Mutualists.</title>
        <authorList>
            <consortium name="DOE Joint Genome Institute"/>
            <consortium name="Mycorrhizal Genomics Consortium"/>
            <person name="Kohler A."/>
            <person name="Kuo A."/>
            <person name="Nagy L.G."/>
            <person name="Floudas D."/>
            <person name="Copeland A."/>
            <person name="Barry K.W."/>
            <person name="Cichocki N."/>
            <person name="Veneault-Fourrey C."/>
            <person name="LaButti K."/>
            <person name="Lindquist E.A."/>
            <person name="Lipzen A."/>
            <person name="Lundell T."/>
            <person name="Morin E."/>
            <person name="Murat C."/>
            <person name="Riley R."/>
            <person name="Ohm R."/>
            <person name="Sun H."/>
            <person name="Tunlid A."/>
            <person name="Henrissat B."/>
            <person name="Grigoriev I.V."/>
            <person name="Hibbett D.S."/>
            <person name="Martin F."/>
        </authorList>
    </citation>
    <scope>NUCLEOTIDE SEQUENCE [LARGE SCALE GENOMIC DNA]</scope>
    <source>
        <strain evidence="3 4">SS14</strain>
    </source>
</reference>
<dbReference type="EMBL" id="KN837230">
    <property type="protein sequence ID" value="KIJ32211.1"/>
    <property type="molecule type" value="Genomic_DNA"/>
</dbReference>
<dbReference type="PANTHER" id="PTHR19303">
    <property type="entry name" value="TRANSPOSON"/>
    <property type="match status" value="1"/>
</dbReference>
<dbReference type="Proteomes" id="UP000054279">
    <property type="component" value="Unassembled WGS sequence"/>
</dbReference>
<dbReference type="OrthoDB" id="3265672at2759"/>
<feature type="domain" description="DDE-1" evidence="2">
    <location>
        <begin position="204"/>
        <end position="301"/>
    </location>
</feature>
<sequence>MGNHCEQQFHRQTNKAKPLSSSNLLHEHDEGYEEAIKAGLRDRYLNGLPWRELEKKYRVRMSTLRRRFKGGKDRFHGHEVQAHLTKEEEVLVKYCKYQALLTQPLNSLALRHHIYVMSGRKPTDKWSCQFLRRHPEIEMKSARGLDPKRAHAFSRESVTHFFELVKTEVVNKGAACPPGFILPYTHGKVAEWSHVEGVGSVVTSENGWTDNAICSDWFKKVFLPWVKTQRDSAFPIIFISDGHTSHETHEICLATLDNSITMISLSPHTTHKLQPLDVGVFVPLQRNWGKRYNELVVTGDEITCDTVIEEYMATWTYGKQLYVFGTWAFQERRRATLKLVWTPTTGDNVLYLWGSIFFAQAPPERTDAVVALLADIWNILPKYSGGTSIDHQACSIGLYLSGMVTDKFHLPYSLPSHLYYMIFSWFQNSLSTEQDLDDSTESPSIEVSEIIQHLDIDSIARGIAKNMRREIYALHMITHIEQSESEPASSPSPRLAFFQIGDIEFNKAICLVIDQLLKWQRKRGGSPPPMPDPTEIKHFLAGGLQGPTSTDFCLDWGVSPHKG</sequence>
<evidence type="ECO:0000313" key="4">
    <source>
        <dbReference type="Proteomes" id="UP000054279"/>
    </source>
</evidence>
<evidence type="ECO:0000256" key="1">
    <source>
        <dbReference type="SAM" id="MobiDB-lite"/>
    </source>
</evidence>
<dbReference type="PANTHER" id="PTHR19303:SF57">
    <property type="entry name" value="HTH CENPB-TYPE DOMAIN-CONTAINING PROTEIN"/>
    <property type="match status" value="1"/>
</dbReference>
<dbReference type="InterPro" id="IPR004875">
    <property type="entry name" value="DDE_SF_endonuclease_dom"/>
</dbReference>
<proteinExistence type="predicted"/>
<dbReference type="Pfam" id="PF03184">
    <property type="entry name" value="DDE_1"/>
    <property type="match status" value="1"/>
</dbReference>
<evidence type="ECO:0000313" key="3">
    <source>
        <dbReference type="EMBL" id="KIJ32211.1"/>
    </source>
</evidence>